<sequence>MSHKSFGPEGKTAKQQAKILSDSKKLEKLQSNLRTLGERSTFHGIDVLLEAKPGWPRRLVLLILLGMCVACIYTVSDLIGGFINMPISTVINYGQTAFKFPTVVVCPDSPFSIERVLAHPDLANAYLVPIMTLVYSYLETANFWVARADEHSTPNPKIWTPADGYWRQRAKRTFRGFYFANRSKLMWHWLDFLISCEYDGRPCEMDQNLIQMPTAVMSPEADANKVQQGGAKLNWESAGLLRSIAFTSDQLPSSWPGEAPNPASMNTRAPKWPHGKVIMVDHPSKYLCFQLRMKSIKVKEPGSIRGLHLVLRRPYNPKRTQPALLSVESRAQVLQAWDDRLFLAKDTSPKARTDAKRATEMDGFHVIIHEDTKLPYHGSLSADDVYKASSSRSVVSVGVRFGQQVTVGMSQFVHQRLSTVYRPCKGLIPNHEFLELSSFMASGGYARRYVQLAYTQNNCVTQMRQLIMLRLCGCLSEDFMVPLQMSSELVRHGFCHSTNSMITSGSAQFMERVKCHDKVSMLTREQVLDRLIPKSWGKPIFIKLTPETEHLWICPKFCEETISQAEIIQRLPIPVDLPANVSGLGITVKKTDLAAITIYANGARVPLISEGEQMNIFNLLASIGGTFGLFLGLSGVTLFEVIEALVRVLHTSPALCRIFGRWVRKKITEFKAKRQRKAQTSLIHEKK</sequence>
<keyword evidence="9 11" id="KW-0739">Sodium transport</keyword>
<keyword evidence="3 11" id="KW-0894">Sodium channel</keyword>
<evidence type="ECO:0000256" key="4">
    <source>
        <dbReference type="ARBA" id="ARBA00022692"/>
    </source>
</evidence>
<comment type="subcellular location">
    <subcellularLocation>
        <location evidence="1">Membrane</location>
        <topology evidence="1">Multi-pass membrane protein</topology>
    </subcellularLocation>
</comment>
<proteinExistence type="inferred from homology"/>
<evidence type="ECO:0000256" key="9">
    <source>
        <dbReference type="ARBA" id="ARBA00023201"/>
    </source>
</evidence>
<dbReference type="Pfam" id="PF00858">
    <property type="entry name" value="ASC"/>
    <property type="match status" value="2"/>
</dbReference>
<evidence type="ECO:0000256" key="7">
    <source>
        <dbReference type="ARBA" id="ARBA00023065"/>
    </source>
</evidence>
<evidence type="ECO:0000256" key="1">
    <source>
        <dbReference type="ARBA" id="ARBA00004141"/>
    </source>
</evidence>
<keyword evidence="7 11" id="KW-0406">Ion transport</keyword>
<dbReference type="PANTHER" id="PTHR11690:SF300">
    <property type="entry name" value="PICKPOCKET PROTEIN 19"/>
    <property type="match status" value="1"/>
</dbReference>
<keyword evidence="5 12" id="KW-1133">Transmembrane helix</keyword>
<dbReference type="EMBL" id="JXXN02001572">
    <property type="protein sequence ID" value="THD24486.1"/>
    <property type="molecule type" value="Genomic_DNA"/>
</dbReference>
<feature type="transmembrane region" description="Helical" evidence="12">
    <location>
        <begin position="59"/>
        <end position="83"/>
    </location>
</feature>
<keyword evidence="4 11" id="KW-0812">Transmembrane</keyword>
<comment type="similarity">
    <text evidence="11">Belongs to the amiloride-sensitive sodium channel (TC 1.A.6) family.</text>
</comment>
<dbReference type="AlphaFoldDB" id="A0A4E0RB83"/>
<keyword evidence="2 11" id="KW-0813">Transport</keyword>
<keyword evidence="6" id="KW-0915">Sodium</keyword>
<dbReference type="GO" id="GO:0015280">
    <property type="term" value="F:ligand-gated sodium channel activity"/>
    <property type="evidence" value="ECO:0007669"/>
    <property type="project" value="TreeGrafter"/>
</dbReference>
<evidence type="ECO:0000256" key="2">
    <source>
        <dbReference type="ARBA" id="ARBA00022448"/>
    </source>
</evidence>
<dbReference type="GO" id="GO:0005886">
    <property type="term" value="C:plasma membrane"/>
    <property type="evidence" value="ECO:0007669"/>
    <property type="project" value="TreeGrafter"/>
</dbReference>
<name>A0A4E0RB83_FASHE</name>
<evidence type="ECO:0000256" key="3">
    <source>
        <dbReference type="ARBA" id="ARBA00022461"/>
    </source>
</evidence>
<evidence type="ECO:0000256" key="10">
    <source>
        <dbReference type="ARBA" id="ARBA00023303"/>
    </source>
</evidence>
<reference evidence="13" key="1">
    <citation type="submission" date="2019-03" db="EMBL/GenBank/DDBJ databases">
        <title>Improved annotation for the trematode Fasciola hepatica.</title>
        <authorList>
            <person name="Choi Y.-J."/>
            <person name="Martin J."/>
            <person name="Mitreva M."/>
        </authorList>
    </citation>
    <scope>NUCLEOTIDE SEQUENCE [LARGE SCALE GENOMIC DNA]</scope>
</reference>
<organism evidence="13 14">
    <name type="scientific">Fasciola hepatica</name>
    <name type="common">Liver fluke</name>
    <dbReference type="NCBI Taxonomy" id="6192"/>
    <lineage>
        <taxon>Eukaryota</taxon>
        <taxon>Metazoa</taxon>
        <taxon>Spiralia</taxon>
        <taxon>Lophotrochozoa</taxon>
        <taxon>Platyhelminthes</taxon>
        <taxon>Trematoda</taxon>
        <taxon>Digenea</taxon>
        <taxon>Plagiorchiida</taxon>
        <taxon>Echinostomata</taxon>
        <taxon>Echinostomatoidea</taxon>
        <taxon>Fasciolidae</taxon>
        <taxon>Fasciola</taxon>
    </lineage>
</organism>
<accession>A0A4E0RB83</accession>
<dbReference type="PANTHER" id="PTHR11690">
    <property type="entry name" value="AMILORIDE-SENSITIVE SODIUM CHANNEL-RELATED"/>
    <property type="match status" value="1"/>
</dbReference>
<protein>
    <recommendedName>
        <fullName evidence="15">Amiloride-sensitive sodium channel</fullName>
    </recommendedName>
</protein>
<evidence type="ECO:0000256" key="5">
    <source>
        <dbReference type="ARBA" id="ARBA00022989"/>
    </source>
</evidence>
<keyword evidence="10 11" id="KW-0407">Ion channel</keyword>
<dbReference type="Gene3D" id="1.10.287.770">
    <property type="entry name" value="YojJ-like"/>
    <property type="match status" value="1"/>
</dbReference>
<dbReference type="Proteomes" id="UP000230066">
    <property type="component" value="Unassembled WGS sequence"/>
</dbReference>
<dbReference type="PRINTS" id="PR01078">
    <property type="entry name" value="AMINACHANNEL"/>
</dbReference>
<comment type="caution">
    <text evidence="13">The sequence shown here is derived from an EMBL/GenBank/DDBJ whole genome shotgun (WGS) entry which is preliminary data.</text>
</comment>
<dbReference type="InterPro" id="IPR001873">
    <property type="entry name" value="ENaC"/>
</dbReference>
<gene>
    <name evidence="13" type="ORF">D915_004386</name>
</gene>
<evidence type="ECO:0000313" key="14">
    <source>
        <dbReference type="Proteomes" id="UP000230066"/>
    </source>
</evidence>
<evidence type="ECO:0000256" key="12">
    <source>
        <dbReference type="SAM" id="Phobius"/>
    </source>
</evidence>
<keyword evidence="8 12" id="KW-0472">Membrane</keyword>
<evidence type="ECO:0008006" key="15">
    <source>
        <dbReference type="Google" id="ProtNLM"/>
    </source>
</evidence>
<keyword evidence="14" id="KW-1185">Reference proteome</keyword>
<evidence type="ECO:0000256" key="8">
    <source>
        <dbReference type="ARBA" id="ARBA00023136"/>
    </source>
</evidence>
<evidence type="ECO:0000313" key="13">
    <source>
        <dbReference type="EMBL" id="THD24486.1"/>
    </source>
</evidence>
<evidence type="ECO:0000256" key="6">
    <source>
        <dbReference type="ARBA" id="ARBA00023053"/>
    </source>
</evidence>
<evidence type="ECO:0000256" key="11">
    <source>
        <dbReference type="RuleBase" id="RU000679"/>
    </source>
</evidence>